<dbReference type="InterPro" id="IPR000238">
    <property type="entry name" value="RbfA"/>
</dbReference>
<dbReference type="PANTHER" id="PTHR14725">
    <property type="entry name" value="RIBOSOME-BINDING FACTOR A, MITOCHONDRIAL-RELATED"/>
    <property type="match status" value="1"/>
</dbReference>
<dbReference type="InterPro" id="IPR023799">
    <property type="entry name" value="RbfA_dom_sf"/>
</dbReference>
<dbReference type="GO" id="GO:0006364">
    <property type="term" value="P:rRNA processing"/>
    <property type="evidence" value="ECO:0007669"/>
    <property type="project" value="InterPro"/>
</dbReference>
<organism evidence="1">
    <name type="scientific">Cacopsylla melanoneura</name>
    <dbReference type="NCBI Taxonomy" id="428564"/>
    <lineage>
        <taxon>Eukaryota</taxon>
        <taxon>Metazoa</taxon>
        <taxon>Ecdysozoa</taxon>
        <taxon>Arthropoda</taxon>
        <taxon>Hexapoda</taxon>
        <taxon>Insecta</taxon>
        <taxon>Pterygota</taxon>
        <taxon>Neoptera</taxon>
        <taxon>Paraneoptera</taxon>
        <taxon>Hemiptera</taxon>
        <taxon>Sternorrhyncha</taxon>
        <taxon>Psylloidea</taxon>
        <taxon>Psyllidae</taxon>
        <taxon>Psyllinae</taxon>
        <taxon>Cacopsylla</taxon>
    </lineage>
</organism>
<evidence type="ECO:0000313" key="1">
    <source>
        <dbReference type="EMBL" id="CAG6691491.1"/>
    </source>
</evidence>
<dbReference type="SUPFAM" id="SSF89919">
    <property type="entry name" value="Ribosome-binding factor A, RbfA"/>
    <property type="match status" value="1"/>
</dbReference>
<dbReference type="PANTHER" id="PTHR14725:SF0">
    <property type="entry name" value="RIBOSOME-BINDING FACTOR A, MITOCHONDRIAL-RELATED"/>
    <property type="match status" value="1"/>
</dbReference>
<proteinExistence type="predicted"/>
<dbReference type="InterPro" id="IPR015946">
    <property type="entry name" value="KH_dom-like_a/b"/>
</dbReference>
<reference evidence="1" key="1">
    <citation type="submission" date="2021-05" db="EMBL/GenBank/DDBJ databases">
        <authorList>
            <person name="Alioto T."/>
            <person name="Alioto T."/>
            <person name="Gomez Garrido J."/>
        </authorList>
    </citation>
    <scope>NUCLEOTIDE SEQUENCE</scope>
</reference>
<sequence>MVEKMCSTILKQKLCFIQRNLFHTNAIHWQTSRHLINSFIKMSITGKNKAKEDKYSGVHVPQPEVAVKSIVQETRFVRRENAVNKLFMSHITDILTTGHLSGKLGIIVGKSVQISKVQVSPDFNILYIFWTANEREPDNEIQEFLDSCVPPIRKGLSDLRIVRNVPKICFLKHTVRSKLADINKLFSKADYGEDFMPMYPSLLNADHMKLSNPIVLEKLTLEDLNEMPVMRNDTLRIDHTNIMKSIEKIIQKSKAPHTKTEAGTPLILGYSEVPPLKELQSNRALPVSYAEYVKIIKSQKKMLG</sequence>
<dbReference type="Gene3D" id="3.30.300.20">
    <property type="match status" value="1"/>
</dbReference>
<accession>A0A8D8TMJ3</accession>
<dbReference type="EMBL" id="HBUF01302999">
    <property type="protein sequence ID" value="CAG6691491.1"/>
    <property type="molecule type" value="Transcribed_RNA"/>
</dbReference>
<name>A0A8D8TMJ3_9HEMI</name>
<dbReference type="InterPro" id="IPR039212">
    <property type="entry name" value="RBFA_mitochondrial"/>
</dbReference>
<protein>
    <submittedName>
        <fullName evidence="1">Ribosome-binding factor A, mitochondrial</fullName>
    </submittedName>
</protein>
<dbReference type="AlphaFoldDB" id="A0A8D8TMJ3"/>
<dbReference type="Pfam" id="PF02033">
    <property type="entry name" value="RBFA"/>
    <property type="match status" value="1"/>
</dbReference>